<proteinExistence type="predicted"/>
<sequence length="220" mass="24958">MDGSEELVKFSLKLENDCLLICEVNSLVAKAKNCVIITEADILYSAGIPNFRSSEGLYNMIKRQDPDTFRSGKNLFNAQLLRIHDSIKAFNFFMDKLEEIIGLELWNFESVKNCQAQVVQLHGTLANLQLILYSDNYPKELEIGQIAADNQNKADCLIIIGTSLRISGNGIIDYQIECTCDEWVKLVGIELSNFKGSKKRKKTEIDIKRKIRVTSLNFNK</sequence>
<dbReference type="InterPro" id="IPR050134">
    <property type="entry name" value="NAD-dep_sirtuin_deacylases"/>
</dbReference>
<dbReference type="PANTHER" id="PTHR11085:SF8">
    <property type="entry name" value="NAD-DEPENDENT HISTONE DEACETYLASE HST3"/>
    <property type="match status" value="1"/>
</dbReference>
<dbReference type="InterPro" id="IPR029035">
    <property type="entry name" value="DHS-like_NAD/FAD-binding_dom"/>
</dbReference>
<dbReference type="AlphaFoldDB" id="A0A397UCM7"/>
<keyword evidence="2" id="KW-1185">Reference proteome</keyword>
<name>A0A397UCM7_9GLOM</name>
<comment type="caution">
    <text evidence="1">The sequence shown here is derived from an EMBL/GenBank/DDBJ whole genome shotgun (WGS) entry which is preliminary data.</text>
</comment>
<protein>
    <submittedName>
        <fullName evidence="1">Uncharacterized protein</fullName>
    </submittedName>
</protein>
<reference evidence="1 2" key="1">
    <citation type="submission" date="2018-06" db="EMBL/GenBank/DDBJ databases">
        <title>Comparative genomics reveals the genomic features of Rhizophagus irregularis, R. cerebriforme, R. diaphanum and Gigaspora rosea, and their symbiotic lifestyle signature.</title>
        <authorList>
            <person name="Morin E."/>
            <person name="San Clemente H."/>
            <person name="Chen E.C.H."/>
            <person name="De La Providencia I."/>
            <person name="Hainaut M."/>
            <person name="Kuo A."/>
            <person name="Kohler A."/>
            <person name="Murat C."/>
            <person name="Tang N."/>
            <person name="Roy S."/>
            <person name="Loubradou J."/>
            <person name="Henrissat B."/>
            <person name="Grigoriev I.V."/>
            <person name="Corradi N."/>
            <person name="Roux C."/>
            <person name="Martin F.M."/>
        </authorList>
    </citation>
    <scope>NUCLEOTIDE SEQUENCE [LARGE SCALE GENOMIC DNA]</scope>
    <source>
        <strain evidence="1 2">DAOM 194757</strain>
    </source>
</reference>
<dbReference type="SUPFAM" id="SSF52467">
    <property type="entry name" value="DHS-like NAD/FAD-binding domain"/>
    <property type="match status" value="1"/>
</dbReference>
<dbReference type="GO" id="GO:0005634">
    <property type="term" value="C:nucleus"/>
    <property type="evidence" value="ECO:0007669"/>
    <property type="project" value="TreeGrafter"/>
</dbReference>
<accession>A0A397UCM7</accession>
<evidence type="ECO:0000313" key="1">
    <source>
        <dbReference type="EMBL" id="RIB07910.1"/>
    </source>
</evidence>
<dbReference type="STRING" id="44941.A0A397UCM7"/>
<dbReference type="Gene3D" id="3.40.50.1220">
    <property type="entry name" value="TPP-binding domain"/>
    <property type="match status" value="1"/>
</dbReference>
<dbReference type="Proteomes" id="UP000266673">
    <property type="component" value="Unassembled WGS sequence"/>
</dbReference>
<gene>
    <name evidence="1" type="ORF">C2G38_2213064</name>
</gene>
<dbReference type="GO" id="GO:0017136">
    <property type="term" value="F:histone deacetylase activity, NAD-dependent"/>
    <property type="evidence" value="ECO:0007669"/>
    <property type="project" value="TreeGrafter"/>
</dbReference>
<dbReference type="EMBL" id="QKWP01001583">
    <property type="protein sequence ID" value="RIB07910.1"/>
    <property type="molecule type" value="Genomic_DNA"/>
</dbReference>
<evidence type="ECO:0000313" key="2">
    <source>
        <dbReference type="Proteomes" id="UP000266673"/>
    </source>
</evidence>
<dbReference type="OrthoDB" id="2919105at2759"/>
<dbReference type="GO" id="GO:0070403">
    <property type="term" value="F:NAD+ binding"/>
    <property type="evidence" value="ECO:0007669"/>
    <property type="project" value="TreeGrafter"/>
</dbReference>
<dbReference type="PANTHER" id="PTHR11085">
    <property type="entry name" value="NAD-DEPENDENT PROTEIN DEACYLASE SIRTUIN-5, MITOCHONDRIAL-RELATED"/>
    <property type="match status" value="1"/>
</dbReference>
<organism evidence="1 2">
    <name type="scientific">Gigaspora rosea</name>
    <dbReference type="NCBI Taxonomy" id="44941"/>
    <lineage>
        <taxon>Eukaryota</taxon>
        <taxon>Fungi</taxon>
        <taxon>Fungi incertae sedis</taxon>
        <taxon>Mucoromycota</taxon>
        <taxon>Glomeromycotina</taxon>
        <taxon>Glomeromycetes</taxon>
        <taxon>Diversisporales</taxon>
        <taxon>Gigasporaceae</taxon>
        <taxon>Gigaspora</taxon>
    </lineage>
</organism>